<evidence type="ECO:0000256" key="3">
    <source>
        <dbReference type="ARBA" id="ARBA00022729"/>
    </source>
</evidence>
<reference evidence="6 7" key="1">
    <citation type="submission" date="2021-03" db="EMBL/GenBank/DDBJ databases">
        <title>Comparative Genomics and Metabolomics in the genus Turicibacter.</title>
        <authorList>
            <person name="Maki J."/>
            <person name="Looft T."/>
        </authorList>
    </citation>
    <scope>NUCLEOTIDE SEQUENCE</scope>
    <source>
        <strain evidence="6">ISU324</strain>
        <strain evidence="5 7">MMM721</strain>
    </source>
</reference>
<comment type="similarity">
    <text evidence="1">Belongs to the bacterial solute-binding protein ModA family.</text>
</comment>
<dbReference type="InterPro" id="IPR005950">
    <property type="entry name" value="ModA"/>
</dbReference>
<evidence type="ECO:0000256" key="2">
    <source>
        <dbReference type="ARBA" id="ARBA00022723"/>
    </source>
</evidence>
<dbReference type="PANTHER" id="PTHR30632:SF0">
    <property type="entry name" value="SULFATE-BINDING PROTEIN"/>
    <property type="match status" value="1"/>
</dbReference>
<accession>A0A9Q9FDM4</accession>
<dbReference type="NCBIfam" id="TIGR01256">
    <property type="entry name" value="modA"/>
    <property type="match status" value="1"/>
</dbReference>
<dbReference type="GO" id="GO:0030973">
    <property type="term" value="F:molybdate ion binding"/>
    <property type="evidence" value="ECO:0007669"/>
    <property type="project" value="TreeGrafter"/>
</dbReference>
<dbReference type="PIRSF" id="PIRSF004846">
    <property type="entry name" value="ModA"/>
    <property type="match status" value="1"/>
</dbReference>
<evidence type="ECO:0000313" key="5">
    <source>
        <dbReference type="EMBL" id="UUF06183.1"/>
    </source>
</evidence>
<name>A0A9Q9FDM4_9FIRM</name>
<gene>
    <name evidence="6" type="primary">modA</name>
    <name evidence="5" type="ORF">J0J69_00915</name>
    <name evidence="6" type="ORF">J0J70_07205</name>
</gene>
<evidence type="ECO:0000313" key="6">
    <source>
        <dbReference type="EMBL" id="UUF07423.1"/>
    </source>
</evidence>
<evidence type="ECO:0000256" key="4">
    <source>
        <dbReference type="PIRSR" id="PIRSR004846-1"/>
    </source>
</evidence>
<dbReference type="Gene3D" id="3.40.190.10">
    <property type="entry name" value="Periplasmic binding protein-like II"/>
    <property type="match status" value="2"/>
</dbReference>
<keyword evidence="4" id="KW-0500">Molybdenum</keyword>
<dbReference type="EMBL" id="CP071249">
    <property type="protein sequence ID" value="UUF06183.1"/>
    <property type="molecule type" value="Genomic_DNA"/>
</dbReference>
<feature type="binding site" evidence="4">
    <location>
        <position position="34"/>
    </location>
    <ligand>
        <name>molybdate</name>
        <dbReference type="ChEBI" id="CHEBI:36264"/>
    </ligand>
</feature>
<keyword evidence="7" id="KW-1185">Reference proteome</keyword>
<keyword evidence="2 4" id="KW-0479">Metal-binding</keyword>
<dbReference type="Pfam" id="PF13531">
    <property type="entry name" value="SBP_bac_11"/>
    <property type="match status" value="1"/>
</dbReference>
<dbReference type="EMBL" id="CP071250">
    <property type="protein sequence ID" value="UUF07423.1"/>
    <property type="molecule type" value="Genomic_DNA"/>
</dbReference>
<evidence type="ECO:0000313" key="8">
    <source>
        <dbReference type="Proteomes" id="UP001058072"/>
    </source>
</evidence>
<organism evidence="6 8">
    <name type="scientific">Turicibacter bilis</name>
    <dbReference type="NCBI Taxonomy" id="2735723"/>
    <lineage>
        <taxon>Bacteria</taxon>
        <taxon>Bacillati</taxon>
        <taxon>Bacillota</taxon>
        <taxon>Erysipelotrichia</taxon>
        <taxon>Erysipelotrichales</taxon>
        <taxon>Turicibacteraceae</taxon>
        <taxon>Turicibacter</taxon>
    </lineage>
</organism>
<feature type="binding site" evidence="4">
    <location>
        <position position="188"/>
    </location>
    <ligand>
        <name>molybdate</name>
        <dbReference type="ChEBI" id="CHEBI:36264"/>
    </ligand>
</feature>
<feature type="binding site" evidence="4">
    <location>
        <position position="62"/>
    </location>
    <ligand>
        <name>molybdate</name>
        <dbReference type="ChEBI" id="CHEBI:36264"/>
    </ligand>
</feature>
<dbReference type="GO" id="GO:0015689">
    <property type="term" value="P:molybdate ion transport"/>
    <property type="evidence" value="ECO:0007669"/>
    <property type="project" value="InterPro"/>
</dbReference>
<dbReference type="InterPro" id="IPR050682">
    <property type="entry name" value="ModA/WtpA"/>
</dbReference>
<dbReference type="SUPFAM" id="SSF53850">
    <property type="entry name" value="Periplasmic binding protein-like II"/>
    <property type="match status" value="1"/>
</dbReference>
<evidence type="ECO:0000313" key="7">
    <source>
        <dbReference type="Proteomes" id="UP001058016"/>
    </source>
</evidence>
<dbReference type="RefSeq" id="WP_212724511.1">
    <property type="nucleotide sequence ID" value="NZ_CP071249.1"/>
</dbReference>
<dbReference type="Proteomes" id="UP001058016">
    <property type="component" value="Chromosome"/>
</dbReference>
<proteinExistence type="inferred from homology"/>
<protein>
    <submittedName>
        <fullName evidence="6">Molybdate ABC transporter substrate-binding protein</fullName>
    </submittedName>
</protein>
<feature type="binding site" evidence="4">
    <location>
        <position position="170"/>
    </location>
    <ligand>
        <name>molybdate</name>
        <dbReference type="ChEBI" id="CHEBI:36264"/>
    </ligand>
</feature>
<dbReference type="PANTHER" id="PTHR30632">
    <property type="entry name" value="MOLYBDATE-BINDING PERIPLASMIC PROTEIN"/>
    <property type="match status" value="1"/>
</dbReference>
<keyword evidence="3" id="KW-0732">Signal</keyword>
<sequence length="251" mass="28082">MKKWWLSLLIGCLLVGCSQKQEPTVELNVSAASSLQEAMQEIAADFMELYPNVKVQLNFGGSNVLKTQIVEGFDVDLFLSANFKQYDELVQLGKIEAGSLFATNRVVIVTNNHQVQSVYDLAKPNLQVVLANESVPIGQYAASIIDSIDENEPGFKAAIDQNIVSREENVRQVLMKITLNEGDAAFVYQTDLTPDVNDQVTVVYLPNEYDVISEYYMGIIKQNEVKKEAEQLYDYILSDAGQEVLKSYGYE</sequence>
<dbReference type="PROSITE" id="PS51257">
    <property type="entry name" value="PROKAR_LIPOPROTEIN"/>
    <property type="match status" value="1"/>
</dbReference>
<evidence type="ECO:0000256" key="1">
    <source>
        <dbReference type="ARBA" id="ARBA00009175"/>
    </source>
</evidence>
<dbReference type="GO" id="GO:0046872">
    <property type="term" value="F:metal ion binding"/>
    <property type="evidence" value="ECO:0007669"/>
    <property type="project" value="UniProtKB-KW"/>
</dbReference>
<dbReference type="Proteomes" id="UP001058072">
    <property type="component" value="Chromosome"/>
</dbReference>
<dbReference type="AlphaFoldDB" id="A0A9Q9FDM4"/>